<protein>
    <submittedName>
        <fullName evidence="3">Uncharacterized protein</fullName>
    </submittedName>
</protein>
<sequence>MVLDALSSPHRRAQSSVFSASSSPRKHRDELGSWSALFERHRFLLTMLLLLAFLCTIYLYFAVTLGATEPCSGLAGAEKALCMTKMIPPRGKLKLF</sequence>
<keyword evidence="2" id="KW-1133">Transmembrane helix</keyword>
<name>A0A835UHC2_VANPL</name>
<organism evidence="3 4">
    <name type="scientific">Vanilla planifolia</name>
    <name type="common">Vanilla</name>
    <dbReference type="NCBI Taxonomy" id="51239"/>
    <lineage>
        <taxon>Eukaryota</taxon>
        <taxon>Viridiplantae</taxon>
        <taxon>Streptophyta</taxon>
        <taxon>Embryophyta</taxon>
        <taxon>Tracheophyta</taxon>
        <taxon>Spermatophyta</taxon>
        <taxon>Magnoliopsida</taxon>
        <taxon>Liliopsida</taxon>
        <taxon>Asparagales</taxon>
        <taxon>Orchidaceae</taxon>
        <taxon>Vanilloideae</taxon>
        <taxon>Vanilleae</taxon>
        <taxon>Vanilla</taxon>
    </lineage>
</organism>
<proteinExistence type="predicted"/>
<dbReference type="OrthoDB" id="2019292at2759"/>
<accession>A0A835UHC2</accession>
<dbReference type="AlphaFoldDB" id="A0A835UHC2"/>
<feature type="transmembrane region" description="Helical" evidence="2">
    <location>
        <begin position="43"/>
        <end position="63"/>
    </location>
</feature>
<evidence type="ECO:0000313" key="3">
    <source>
        <dbReference type="EMBL" id="KAG0463134.1"/>
    </source>
</evidence>
<dbReference type="PANTHER" id="PTHR34774">
    <property type="entry name" value="EPHRIN-A3 PROTEIN"/>
    <property type="match status" value="1"/>
</dbReference>
<dbReference type="PANTHER" id="PTHR34774:SF1">
    <property type="entry name" value="EPHRIN-A3 PROTEIN"/>
    <property type="match status" value="1"/>
</dbReference>
<keyword evidence="2" id="KW-0812">Transmembrane</keyword>
<reference evidence="3 4" key="1">
    <citation type="journal article" date="2020" name="Nat. Food">
        <title>A phased Vanilla planifolia genome enables genetic improvement of flavour and production.</title>
        <authorList>
            <person name="Hasing T."/>
            <person name="Tang H."/>
            <person name="Brym M."/>
            <person name="Khazi F."/>
            <person name="Huang T."/>
            <person name="Chambers A.H."/>
        </authorList>
    </citation>
    <scope>NUCLEOTIDE SEQUENCE [LARGE SCALE GENOMIC DNA]</scope>
    <source>
        <tissue evidence="3">Leaf</tissue>
    </source>
</reference>
<feature type="region of interest" description="Disordered" evidence="1">
    <location>
        <begin position="1"/>
        <end position="28"/>
    </location>
</feature>
<evidence type="ECO:0000313" key="4">
    <source>
        <dbReference type="Proteomes" id="UP000639772"/>
    </source>
</evidence>
<dbReference type="EMBL" id="JADCNM010000011">
    <property type="protein sequence ID" value="KAG0463134.1"/>
    <property type="molecule type" value="Genomic_DNA"/>
</dbReference>
<gene>
    <name evidence="3" type="ORF">HPP92_021610</name>
</gene>
<evidence type="ECO:0000256" key="2">
    <source>
        <dbReference type="SAM" id="Phobius"/>
    </source>
</evidence>
<dbReference type="Proteomes" id="UP000639772">
    <property type="component" value="Chromosome 11"/>
</dbReference>
<evidence type="ECO:0000256" key="1">
    <source>
        <dbReference type="SAM" id="MobiDB-lite"/>
    </source>
</evidence>
<comment type="caution">
    <text evidence="3">The sequence shown here is derived from an EMBL/GenBank/DDBJ whole genome shotgun (WGS) entry which is preliminary data.</text>
</comment>
<keyword evidence="2" id="KW-0472">Membrane</keyword>